<reference evidence="3" key="1">
    <citation type="submission" date="2018-05" db="EMBL/GenBank/DDBJ databases">
        <authorList>
            <person name="Nie L."/>
        </authorList>
    </citation>
    <scope>NUCLEOTIDE SEQUENCE [LARGE SCALE GENOMIC DNA]</scope>
    <source>
        <strain evidence="3">NL</strain>
    </source>
</reference>
<evidence type="ECO:0000313" key="3">
    <source>
        <dbReference type="Proteomes" id="UP000248553"/>
    </source>
</evidence>
<dbReference type="RefSeq" id="WP_111478223.1">
    <property type="nucleotide sequence ID" value="NZ_QHKM01000003.1"/>
</dbReference>
<organism evidence="2 3">
    <name type="scientific">Hymenobacter edaphi</name>
    <dbReference type="NCBI Taxonomy" id="2211146"/>
    <lineage>
        <taxon>Bacteria</taxon>
        <taxon>Pseudomonadati</taxon>
        <taxon>Bacteroidota</taxon>
        <taxon>Cytophagia</taxon>
        <taxon>Cytophagales</taxon>
        <taxon>Hymenobacteraceae</taxon>
        <taxon>Hymenobacter</taxon>
    </lineage>
</organism>
<feature type="chain" id="PRO_5016440793" description="DUF4331 domain-containing protein" evidence="1">
    <location>
        <begin position="24"/>
        <end position="706"/>
    </location>
</feature>
<proteinExistence type="predicted"/>
<dbReference type="Pfam" id="PF14224">
    <property type="entry name" value="DUF4331"/>
    <property type="match status" value="1"/>
</dbReference>
<evidence type="ECO:0000256" key="1">
    <source>
        <dbReference type="SAM" id="SignalP"/>
    </source>
</evidence>
<dbReference type="Proteomes" id="UP000248553">
    <property type="component" value="Unassembled WGS sequence"/>
</dbReference>
<evidence type="ECO:0008006" key="4">
    <source>
        <dbReference type="Google" id="ProtNLM"/>
    </source>
</evidence>
<gene>
    <name evidence="2" type="ORF">DLM85_11355</name>
</gene>
<dbReference type="NCBIfam" id="TIGR04183">
    <property type="entry name" value="Por_Secre_tail"/>
    <property type="match status" value="1"/>
</dbReference>
<dbReference type="InterPro" id="IPR025566">
    <property type="entry name" value="DUF4331"/>
</dbReference>
<comment type="caution">
    <text evidence="2">The sequence shown here is derived from an EMBL/GenBank/DDBJ whole genome shotgun (WGS) entry which is preliminary data.</text>
</comment>
<feature type="signal peptide" evidence="1">
    <location>
        <begin position="1"/>
        <end position="23"/>
    </location>
</feature>
<dbReference type="InterPro" id="IPR026444">
    <property type="entry name" value="Secre_tail"/>
</dbReference>
<dbReference type="EMBL" id="QHKM01000003">
    <property type="protein sequence ID" value="RAK66802.1"/>
    <property type="molecule type" value="Genomic_DNA"/>
</dbReference>
<evidence type="ECO:0000313" key="2">
    <source>
        <dbReference type="EMBL" id="RAK66802.1"/>
    </source>
</evidence>
<keyword evidence="1" id="KW-0732">Signal</keyword>
<name>A0A328BH35_9BACT</name>
<keyword evidence="3" id="KW-1185">Reference proteome</keyword>
<dbReference type="AlphaFoldDB" id="A0A328BH35"/>
<dbReference type="OrthoDB" id="9791748at2"/>
<protein>
    <recommendedName>
        <fullName evidence="4">DUF4331 domain-containing protein</fullName>
    </recommendedName>
</protein>
<accession>A0A328BH35</accession>
<sequence length="706" mass="74444">MKNGFRPLFFLGLSAAAALGVVAYSGQQAPLEASSHREAPLIADDPLADNTDLYAFRSPDDDSKITIIANYIPLELPQGGPNYNTFGENVRYEIHIKNKSTSTGDDITYRFTFTRVNQDPTTFFNIRLGQQNLKTTYTMEQSLAGGAFTTLISNGVVPPPNVGPRSITSTPAGLGTTYNTLMTNAVQTLGNGGKVFCGPVDDPFFADLGGIFDLGGIRAPGQARDGLARKNTHAIALQIPIAALQKDGKTAAQAANILDPDFVIGVWASASRPALRTLNTDGTQTHTGSWVQVSRIGMPLLNEVVNPIGAKDAWNAKTPYAEATVTDDYLSNPELGLYMAEGTANGQTYYGAAVPGLGALRIQSASLAGSPGLPAAGFDFRNGAAGLSGLAGSSAVTGTALAPAPAGYGPYLLRAGKPRSVDILPIFHTGVPNAIPYQLATGKTPRNPLTAGKPFINNFLLANATAANPGGDMLRLNMAVPVTPRNSADFSSEGLLQAAVLGLTDARFNASAALQNIPNMDGFPNGRRLEDDVTRIELQAVGGAVLAAIGLFYDDYTSTSTSPLTPRLLGVVGFNAGITANDTTLKAAFPYVQTPWSGTKAQQTALSQRSSNLNLQPQLMSAQVYPNPFGASTTIRYETAVKMPVTIVIMDLMGRVVATPVRNKTEAPGVHEYRWEAGKLAAGEYIATIRTGNTTLQSVHILHRGE</sequence>